<name>A0ABS4XAB5_9MICC</name>
<feature type="transmembrane region" description="Helical" evidence="1">
    <location>
        <begin position="39"/>
        <end position="59"/>
    </location>
</feature>
<keyword evidence="1" id="KW-1133">Transmembrane helix</keyword>
<organism evidence="2 3">
    <name type="scientific">Paeniglutamicibacter kerguelensis</name>
    <dbReference type="NCBI Taxonomy" id="254788"/>
    <lineage>
        <taxon>Bacteria</taxon>
        <taxon>Bacillati</taxon>
        <taxon>Actinomycetota</taxon>
        <taxon>Actinomycetes</taxon>
        <taxon>Micrococcales</taxon>
        <taxon>Micrococcaceae</taxon>
        <taxon>Paeniglutamicibacter</taxon>
    </lineage>
</organism>
<sequence length="109" mass="12345">MNVWKWTVMTPVQALRWMIPGGLASLTLFGLLAFNTHPLMILVVTIVGLLLSLVVFVWGTTKFRSYYEIQRTRSDYWTMLYATLIQIAAVAVSAFLYVQLLGAAERMNA</sequence>
<evidence type="ECO:0000313" key="2">
    <source>
        <dbReference type="EMBL" id="MBP2385409.1"/>
    </source>
</evidence>
<evidence type="ECO:0000313" key="3">
    <source>
        <dbReference type="Proteomes" id="UP001296993"/>
    </source>
</evidence>
<evidence type="ECO:0008006" key="4">
    <source>
        <dbReference type="Google" id="ProtNLM"/>
    </source>
</evidence>
<dbReference type="EMBL" id="JAGIOF010000001">
    <property type="protein sequence ID" value="MBP2385409.1"/>
    <property type="molecule type" value="Genomic_DNA"/>
</dbReference>
<protein>
    <recommendedName>
        <fullName evidence="4">DUF202 domain-containing protein</fullName>
    </recommendedName>
</protein>
<feature type="transmembrane region" description="Helical" evidence="1">
    <location>
        <begin position="79"/>
        <end position="98"/>
    </location>
</feature>
<gene>
    <name evidence="2" type="ORF">JOF47_000920</name>
</gene>
<evidence type="ECO:0000256" key="1">
    <source>
        <dbReference type="SAM" id="Phobius"/>
    </source>
</evidence>
<dbReference type="RefSeq" id="WP_209996227.1">
    <property type="nucleotide sequence ID" value="NZ_BAAAJY010000026.1"/>
</dbReference>
<comment type="caution">
    <text evidence="2">The sequence shown here is derived from an EMBL/GenBank/DDBJ whole genome shotgun (WGS) entry which is preliminary data.</text>
</comment>
<proteinExistence type="predicted"/>
<reference evidence="2 3" key="1">
    <citation type="submission" date="2021-03" db="EMBL/GenBank/DDBJ databases">
        <title>Sequencing the genomes of 1000 actinobacteria strains.</title>
        <authorList>
            <person name="Klenk H.-P."/>
        </authorList>
    </citation>
    <scope>NUCLEOTIDE SEQUENCE [LARGE SCALE GENOMIC DNA]</scope>
    <source>
        <strain evidence="2 3">DSM 15797</strain>
    </source>
</reference>
<keyword evidence="1" id="KW-0812">Transmembrane</keyword>
<accession>A0ABS4XAB5</accession>
<feature type="transmembrane region" description="Helical" evidence="1">
    <location>
        <begin position="14"/>
        <end position="34"/>
    </location>
</feature>
<keyword evidence="3" id="KW-1185">Reference proteome</keyword>
<dbReference type="Proteomes" id="UP001296993">
    <property type="component" value="Unassembled WGS sequence"/>
</dbReference>
<keyword evidence="1" id="KW-0472">Membrane</keyword>